<keyword evidence="3" id="KW-1185">Reference proteome</keyword>
<evidence type="ECO:0000256" key="1">
    <source>
        <dbReference type="SAM" id="Phobius"/>
    </source>
</evidence>
<sequence>MIEAMAAIAKFLWYLAGIISSLLVLIGALALTCVWVMAVVNRYDDIFIDREQP</sequence>
<dbReference type="RefSeq" id="WP_197903028.1">
    <property type="nucleotide sequence ID" value="NZ_JACSGR010000004.1"/>
</dbReference>
<evidence type="ECO:0000313" key="2">
    <source>
        <dbReference type="EMBL" id="MBH5329140.1"/>
    </source>
</evidence>
<evidence type="ECO:0000313" key="3">
    <source>
        <dbReference type="Proteomes" id="UP000768471"/>
    </source>
</evidence>
<accession>A0ABS0NA39</accession>
<comment type="caution">
    <text evidence="2">The sequence shown here is derived from an EMBL/GenBank/DDBJ whole genome shotgun (WGS) entry which is preliminary data.</text>
</comment>
<protein>
    <submittedName>
        <fullName evidence="2">Uncharacterized protein</fullName>
    </submittedName>
</protein>
<name>A0ABS0NA39_9NEIS</name>
<dbReference type="Proteomes" id="UP000768471">
    <property type="component" value="Unassembled WGS sequence"/>
</dbReference>
<organism evidence="2 3">
    <name type="scientific">Eikenella glucosivorans</name>
    <dbReference type="NCBI Taxonomy" id="2766967"/>
    <lineage>
        <taxon>Bacteria</taxon>
        <taxon>Pseudomonadati</taxon>
        <taxon>Pseudomonadota</taxon>
        <taxon>Betaproteobacteria</taxon>
        <taxon>Neisseriales</taxon>
        <taxon>Neisseriaceae</taxon>
        <taxon>Eikenella</taxon>
    </lineage>
</organism>
<reference evidence="2 3" key="1">
    <citation type="submission" date="2020-09" db="EMBL/GenBank/DDBJ databases">
        <title>Eikenella S3660 sp. nov., isolated from a throat swab.</title>
        <authorList>
            <person name="Buhl M."/>
        </authorList>
    </citation>
    <scope>NUCLEOTIDE SEQUENCE [LARGE SCALE GENOMIC DNA]</scope>
    <source>
        <strain evidence="2 3">S3360</strain>
    </source>
</reference>
<keyword evidence="1" id="KW-0472">Membrane</keyword>
<keyword evidence="1" id="KW-1133">Transmembrane helix</keyword>
<proteinExistence type="predicted"/>
<dbReference type="EMBL" id="JACSGR010000004">
    <property type="protein sequence ID" value="MBH5329140.1"/>
    <property type="molecule type" value="Genomic_DNA"/>
</dbReference>
<gene>
    <name evidence="2" type="ORF">H9Q10_05595</name>
</gene>
<keyword evidence="1" id="KW-0812">Transmembrane</keyword>
<feature type="transmembrane region" description="Helical" evidence="1">
    <location>
        <begin position="12"/>
        <end position="38"/>
    </location>
</feature>